<dbReference type="EMBL" id="QXUI01000003">
    <property type="protein sequence ID" value="RIM93087.1"/>
    <property type="molecule type" value="Genomic_DNA"/>
</dbReference>
<gene>
    <name evidence="2" type="ORF">BU104_06575</name>
</gene>
<evidence type="ECO:0000313" key="3">
    <source>
        <dbReference type="Proteomes" id="UP000285579"/>
    </source>
</evidence>
<dbReference type="RefSeq" id="WP_107539082.1">
    <property type="nucleotide sequence ID" value="NZ_CP066721.1"/>
</dbReference>
<protein>
    <submittedName>
        <fullName evidence="2">Uncharacterized protein</fullName>
    </submittedName>
</protein>
<accession>A0AAQ0M026</accession>
<organism evidence="2 3">
    <name type="scientific">Staphylococcus xylosus</name>
    <dbReference type="NCBI Taxonomy" id="1288"/>
    <lineage>
        <taxon>Bacteria</taxon>
        <taxon>Bacillati</taxon>
        <taxon>Bacillota</taxon>
        <taxon>Bacilli</taxon>
        <taxon>Bacillales</taxon>
        <taxon>Staphylococcaceae</taxon>
        <taxon>Staphylococcus</taxon>
    </lineage>
</organism>
<dbReference type="AlphaFoldDB" id="A0AAQ0M026"/>
<keyword evidence="1" id="KW-0175">Coiled coil</keyword>
<feature type="coiled-coil region" evidence="1">
    <location>
        <begin position="6"/>
        <end position="51"/>
    </location>
</feature>
<dbReference type="Proteomes" id="UP000285579">
    <property type="component" value="Unassembled WGS sequence"/>
</dbReference>
<comment type="caution">
    <text evidence="2">The sequence shown here is derived from an EMBL/GenBank/DDBJ whole genome shotgun (WGS) entry which is preliminary data.</text>
</comment>
<name>A0AAQ0M026_STAXY</name>
<reference evidence="2 3" key="1">
    <citation type="journal article" date="2016" name="Front. Microbiol.">
        <title>Comprehensive Phylogenetic Analysis of Bovine Non-aureus Staphylococci Species Based on Whole-Genome Sequencing.</title>
        <authorList>
            <person name="Naushad S."/>
            <person name="Barkema H.W."/>
            <person name="Luby C."/>
            <person name="Condas L.A."/>
            <person name="Nobrega D.B."/>
            <person name="Carson D.A."/>
            <person name="De Buck J."/>
        </authorList>
    </citation>
    <scope>NUCLEOTIDE SEQUENCE [LARGE SCALE GENOMIC DNA]</scope>
    <source>
        <strain evidence="2 3">SNUC 1349</strain>
    </source>
</reference>
<evidence type="ECO:0000256" key="1">
    <source>
        <dbReference type="SAM" id="Coils"/>
    </source>
</evidence>
<sequence>MSTKDAEKKEKELERLEYLKQEMRSETESMVEQAKEEIATKQKDIQTIIEAINSVGQVIAGEFEGEASEAAQKSVTKLKSKHMGMNTDFEYLVESFKVY</sequence>
<evidence type="ECO:0000313" key="2">
    <source>
        <dbReference type="EMBL" id="RIM93087.1"/>
    </source>
</evidence>
<proteinExistence type="predicted"/>
<dbReference type="Gene3D" id="1.10.287.1060">
    <property type="entry name" value="ESAT-6-like"/>
    <property type="match status" value="1"/>
</dbReference>